<sequence>MSLSAFVPTNTQKARATAISAFKRMVELEGVSMEFLHASVLNDSSGKRLATAVDRLGYYLATNEGKNGKLARNTASSYFRNVKLWLFDMYPHLHVDTELILLKQGKTLDKHCLKRENKMTEEQDLTLVPAKDDFLSCPLLTLSVALATQEAPCTSLFDFLAAEHVSLQVAVVTTPVLAAAVSATRSSTPASTCTTVSSSPPQKKPSGGNAKRGEDGMQGHVNRMLKRVAEPAGVAADITSHSFHRGGAQHANGDDHLAAQWIFDRGAWDMTKTNKAFAYITNTACEDRKVARVLSGWDADASPKVIDIAAQDHTTRERHRCLQELLFSTCTGLKEKRLNVSTKELSVLTAYLVRYFPQLKALAPEAPIAARVEEYLEAAQICTADLLAWSMALNEEAAVCAQEQEKTEEKTHTCQDHGHLLAVIEELIASNRLMAARPAIVEAAQLKGKRAHITTEQEQVPISSDREPKPKRRKKQATNLSAAWYEWYSKVPRVWDSSDRQKKSEFRHVLAFMKLFLPQGFALDANAVDYRDQVLDAGSRAEDAVLAFLKARGINAKGAGSVLRALRPLHKSRALDERIYAYKRLLAIGRVEDPAPVDTQDILTIVGHV</sequence>
<accession>A0A2P4X080</accession>
<proteinExistence type="predicted"/>
<dbReference type="OrthoDB" id="79176at2759"/>
<protein>
    <submittedName>
        <fullName evidence="2">Uncharacterized protein</fullName>
    </submittedName>
</protein>
<name>A0A2P4X080_9STRA</name>
<feature type="compositionally biased region" description="Low complexity" evidence="1">
    <location>
        <begin position="197"/>
        <end position="206"/>
    </location>
</feature>
<dbReference type="EMBL" id="NCKW01020125">
    <property type="protein sequence ID" value="POM58958.1"/>
    <property type="molecule type" value="Genomic_DNA"/>
</dbReference>
<feature type="region of interest" description="Disordered" evidence="1">
    <location>
        <begin position="452"/>
        <end position="475"/>
    </location>
</feature>
<comment type="caution">
    <text evidence="2">The sequence shown here is derived from an EMBL/GenBank/DDBJ whole genome shotgun (WGS) entry which is preliminary data.</text>
</comment>
<dbReference type="AlphaFoldDB" id="A0A2P4X080"/>
<keyword evidence="3" id="KW-1185">Reference proteome</keyword>
<evidence type="ECO:0000256" key="1">
    <source>
        <dbReference type="SAM" id="MobiDB-lite"/>
    </source>
</evidence>
<reference evidence="2 3" key="1">
    <citation type="journal article" date="2017" name="Genome Biol. Evol.">
        <title>Phytophthora megakarya and P. palmivora, closely related causal agents of cacao black pod rot, underwent increases in genome sizes and gene numbers by different mechanisms.</title>
        <authorList>
            <person name="Ali S.S."/>
            <person name="Shao J."/>
            <person name="Lary D.J."/>
            <person name="Kronmiller B."/>
            <person name="Shen D."/>
            <person name="Strem M.D."/>
            <person name="Amoako-Attah I."/>
            <person name="Akrofi A.Y."/>
            <person name="Begoude B.A."/>
            <person name="Ten Hoopen G.M."/>
            <person name="Coulibaly K."/>
            <person name="Kebe B.I."/>
            <person name="Melnick R.L."/>
            <person name="Guiltinan M.J."/>
            <person name="Tyler B.M."/>
            <person name="Meinhardt L.W."/>
            <person name="Bailey B.A."/>
        </authorList>
    </citation>
    <scope>NUCLEOTIDE SEQUENCE [LARGE SCALE GENOMIC DNA]</scope>
    <source>
        <strain evidence="3">sbr112.9</strain>
    </source>
</reference>
<evidence type="ECO:0000313" key="2">
    <source>
        <dbReference type="EMBL" id="POM58958.1"/>
    </source>
</evidence>
<dbReference type="Proteomes" id="UP000237271">
    <property type="component" value="Unassembled WGS sequence"/>
</dbReference>
<feature type="region of interest" description="Disordered" evidence="1">
    <location>
        <begin position="188"/>
        <end position="217"/>
    </location>
</feature>
<gene>
    <name evidence="2" type="ORF">PHPALM_36331</name>
</gene>
<organism evidence="2 3">
    <name type="scientific">Phytophthora palmivora</name>
    <dbReference type="NCBI Taxonomy" id="4796"/>
    <lineage>
        <taxon>Eukaryota</taxon>
        <taxon>Sar</taxon>
        <taxon>Stramenopiles</taxon>
        <taxon>Oomycota</taxon>
        <taxon>Peronosporomycetes</taxon>
        <taxon>Peronosporales</taxon>
        <taxon>Peronosporaceae</taxon>
        <taxon>Phytophthora</taxon>
    </lineage>
</organism>
<evidence type="ECO:0000313" key="3">
    <source>
        <dbReference type="Proteomes" id="UP000237271"/>
    </source>
</evidence>